<feature type="non-terminal residue" evidence="1">
    <location>
        <position position="51"/>
    </location>
</feature>
<reference evidence="1 2" key="1">
    <citation type="submission" date="2024-04" db="EMBL/GenBank/DDBJ databases">
        <authorList>
            <person name="Rising A."/>
            <person name="Reimegard J."/>
            <person name="Sonavane S."/>
            <person name="Akerstrom W."/>
            <person name="Nylinder S."/>
            <person name="Hedman E."/>
            <person name="Kallberg Y."/>
        </authorList>
    </citation>
    <scope>NUCLEOTIDE SEQUENCE [LARGE SCALE GENOMIC DNA]</scope>
</reference>
<accession>A0AAV2BSF5</accession>
<dbReference type="AlphaFoldDB" id="A0AAV2BSF5"/>
<dbReference type="EMBL" id="CAXIEN010000476">
    <property type="protein sequence ID" value="CAL1298812.1"/>
    <property type="molecule type" value="Genomic_DNA"/>
</dbReference>
<dbReference type="Proteomes" id="UP001497382">
    <property type="component" value="Unassembled WGS sequence"/>
</dbReference>
<keyword evidence="2" id="KW-1185">Reference proteome</keyword>
<proteinExistence type="predicted"/>
<gene>
    <name evidence="1" type="ORF">LARSCL_LOCUS21010</name>
</gene>
<comment type="caution">
    <text evidence="1">The sequence shown here is derived from an EMBL/GenBank/DDBJ whole genome shotgun (WGS) entry which is preliminary data.</text>
</comment>
<name>A0AAV2BSF5_9ARAC</name>
<sequence>MDKQLNFVLKLSLEEMALRRVVINFWSDMDVLSQFEAFPFKEHSTPGFLSC</sequence>
<organism evidence="1 2">
    <name type="scientific">Larinioides sclopetarius</name>
    <dbReference type="NCBI Taxonomy" id="280406"/>
    <lineage>
        <taxon>Eukaryota</taxon>
        <taxon>Metazoa</taxon>
        <taxon>Ecdysozoa</taxon>
        <taxon>Arthropoda</taxon>
        <taxon>Chelicerata</taxon>
        <taxon>Arachnida</taxon>
        <taxon>Araneae</taxon>
        <taxon>Araneomorphae</taxon>
        <taxon>Entelegynae</taxon>
        <taxon>Araneoidea</taxon>
        <taxon>Araneidae</taxon>
        <taxon>Larinioides</taxon>
    </lineage>
</organism>
<evidence type="ECO:0000313" key="1">
    <source>
        <dbReference type="EMBL" id="CAL1298812.1"/>
    </source>
</evidence>
<evidence type="ECO:0000313" key="2">
    <source>
        <dbReference type="Proteomes" id="UP001497382"/>
    </source>
</evidence>
<protein>
    <submittedName>
        <fullName evidence="1">Uncharacterized protein</fullName>
    </submittedName>
</protein>